<dbReference type="RefSeq" id="WP_068688532.1">
    <property type="nucleotide sequence ID" value="NZ_CP063196.1"/>
</dbReference>
<name>A0A399G6Q4_9ACTN</name>
<sequence length="204" mass="20875">MADETITASPDGGTAWRRFALVALPGLAAAGILGAMTTQGLLAASFAVSGDHFKISAAKLDGTGFAQYGDVATSVDDTSRPVGLSVIEEAELTDMCMSALVDLPIGTATVLINAGEETPVTATNMVVDVEQLEGNASFSAIEIGRDASTLNKVSGPQGEPGGFALQSDTVVIDDLTMVAWAVNSGTLRLSGLKLNVKPGTHECF</sequence>
<proteinExistence type="predicted"/>
<organism evidence="1 2">
    <name type="scientific">Thermobifida halotolerans</name>
    <dbReference type="NCBI Taxonomy" id="483545"/>
    <lineage>
        <taxon>Bacteria</taxon>
        <taxon>Bacillati</taxon>
        <taxon>Actinomycetota</taxon>
        <taxon>Actinomycetes</taxon>
        <taxon>Streptosporangiales</taxon>
        <taxon>Nocardiopsidaceae</taxon>
        <taxon>Thermobifida</taxon>
    </lineage>
</organism>
<dbReference type="Pfam" id="PF19741">
    <property type="entry name" value="DUF6230"/>
    <property type="match status" value="1"/>
</dbReference>
<evidence type="ECO:0000313" key="2">
    <source>
        <dbReference type="Proteomes" id="UP000265719"/>
    </source>
</evidence>
<reference evidence="1" key="1">
    <citation type="submission" date="2020-10" db="EMBL/GenBank/DDBJ databases">
        <title>De novo genome project of the cellulose decomposer Thermobifida halotolerans type strain.</title>
        <authorList>
            <person name="Nagy I."/>
            <person name="Horvath B."/>
            <person name="Kukolya J."/>
            <person name="Nagy I."/>
            <person name="Orsini M."/>
        </authorList>
    </citation>
    <scope>NUCLEOTIDE SEQUENCE</scope>
    <source>
        <strain evidence="1">DSM 44931</strain>
    </source>
</reference>
<accession>A0A399G6Q4</accession>
<keyword evidence="2" id="KW-1185">Reference proteome</keyword>
<dbReference type="EMBL" id="CP063196">
    <property type="protein sequence ID" value="UOE18062.1"/>
    <property type="molecule type" value="Genomic_DNA"/>
</dbReference>
<dbReference type="Proteomes" id="UP000265719">
    <property type="component" value="Chromosome"/>
</dbReference>
<protein>
    <submittedName>
        <fullName evidence="1">Cholesterol esterase</fullName>
    </submittedName>
</protein>
<dbReference type="InterPro" id="IPR046198">
    <property type="entry name" value="DUF6230"/>
</dbReference>
<evidence type="ECO:0000313" key="1">
    <source>
        <dbReference type="EMBL" id="UOE18062.1"/>
    </source>
</evidence>
<gene>
    <name evidence="1" type="ORF">NI17_014515</name>
</gene>
<dbReference type="AlphaFoldDB" id="A0A399G6Q4"/>
<dbReference type="OrthoDB" id="4238587at2"/>
<dbReference type="KEGG" id="thao:NI17_014515"/>